<organism evidence="1 2">
    <name type="scientific">Jannaschia ovalis</name>
    <dbReference type="NCBI Taxonomy" id="3038773"/>
    <lineage>
        <taxon>Bacteria</taxon>
        <taxon>Pseudomonadati</taxon>
        <taxon>Pseudomonadota</taxon>
        <taxon>Alphaproteobacteria</taxon>
        <taxon>Rhodobacterales</taxon>
        <taxon>Roseobacteraceae</taxon>
        <taxon>Jannaschia</taxon>
    </lineage>
</organism>
<keyword evidence="2" id="KW-1185">Reference proteome</keyword>
<sequence>MTHVDECRAASGPAQFVEVLEELPVYLMEFQNASSAQSNLSLGKARELILEPADAIQQAQSLMESMLHVLHFATGWLGETDPQCLKAEMSTEMTCLWQNLWRDVDWDLLGSEVGGQAKDAFFKARGEMCALIENLPFEQIRNESEKSLMKLKERLPPNFAQLDEVADKEAVSFVFTCLEKKRAGSHSGSFPARFLEAPRGPCDWRTCWVGIHAVPVRAGQGSAR</sequence>
<dbReference type="RefSeq" id="WP_279963789.1">
    <property type="nucleotide sequence ID" value="NZ_CP122537.1"/>
</dbReference>
<name>A0ABY8L752_9RHOB</name>
<accession>A0ABY8L752</accession>
<evidence type="ECO:0000313" key="2">
    <source>
        <dbReference type="Proteomes" id="UP001243420"/>
    </source>
</evidence>
<evidence type="ECO:0000313" key="1">
    <source>
        <dbReference type="EMBL" id="WGH77215.1"/>
    </source>
</evidence>
<proteinExistence type="predicted"/>
<dbReference type="Proteomes" id="UP001243420">
    <property type="component" value="Chromosome"/>
</dbReference>
<dbReference type="EMBL" id="CP122537">
    <property type="protein sequence ID" value="WGH77215.1"/>
    <property type="molecule type" value="Genomic_DNA"/>
</dbReference>
<gene>
    <name evidence="1" type="ORF">P8627_09120</name>
</gene>
<protein>
    <submittedName>
        <fullName evidence="1">Uncharacterized protein</fullName>
    </submittedName>
</protein>
<reference evidence="1 2" key="1">
    <citation type="submission" date="2023-04" db="EMBL/GenBank/DDBJ databases">
        <title>Jannaschia ovalis sp. nov., a marine bacterium isolated from sea tidal flat.</title>
        <authorList>
            <person name="Kwon D.Y."/>
            <person name="Kim J.-J."/>
        </authorList>
    </citation>
    <scope>NUCLEOTIDE SEQUENCE [LARGE SCALE GENOMIC DNA]</scope>
    <source>
        <strain evidence="1 2">GRR-S6-38</strain>
    </source>
</reference>